<dbReference type="Gene3D" id="3.30.70.270">
    <property type="match status" value="1"/>
</dbReference>
<organism evidence="5 6">
    <name type="scientific">Acidihalobacter ferrooxydans</name>
    <dbReference type="NCBI Taxonomy" id="1765967"/>
    <lineage>
        <taxon>Bacteria</taxon>
        <taxon>Pseudomonadati</taxon>
        <taxon>Pseudomonadota</taxon>
        <taxon>Gammaproteobacteria</taxon>
        <taxon>Chromatiales</taxon>
        <taxon>Ectothiorhodospiraceae</taxon>
        <taxon>Acidihalobacter</taxon>
    </lineage>
</organism>
<protein>
    <recommendedName>
        <fullName evidence="2">diguanylate cyclase</fullName>
        <ecNumber evidence="2">2.7.7.65</ecNumber>
    </recommendedName>
</protein>
<proteinExistence type="predicted"/>
<dbReference type="FunFam" id="3.30.70.270:FF:000001">
    <property type="entry name" value="Diguanylate cyclase domain protein"/>
    <property type="match status" value="1"/>
</dbReference>
<evidence type="ECO:0000259" key="4">
    <source>
        <dbReference type="PROSITE" id="PS50887"/>
    </source>
</evidence>
<dbReference type="InterPro" id="IPR029787">
    <property type="entry name" value="Nucleotide_cyclase"/>
</dbReference>
<dbReference type="GO" id="GO:1902201">
    <property type="term" value="P:negative regulation of bacterial-type flagellum-dependent cell motility"/>
    <property type="evidence" value="ECO:0007669"/>
    <property type="project" value="TreeGrafter"/>
</dbReference>
<dbReference type="Pfam" id="PF00990">
    <property type="entry name" value="GGDEF"/>
    <property type="match status" value="1"/>
</dbReference>
<dbReference type="InterPro" id="IPR050469">
    <property type="entry name" value="Diguanylate_Cyclase"/>
</dbReference>
<reference evidence="5 6" key="1">
    <citation type="submission" date="2017-01" db="EMBL/GenBank/DDBJ databases">
        <title>Draft sequence of Acidihalobacter ferrooxidans strain DSM 14175 (strain V8).</title>
        <authorList>
            <person name="Khaleque H.N."/>
            <person name="Ramsay J.P."/>
            <person name="Murphy R.J.T."/>
            <person name="Kaksonen A.H."/>
            <person name="Boxall N.J."/>
            <person name="Watkin E.L.J."/>
        </authorList>
    </citation>
    <scope>NUCLEOTIDE SEQUENCE [LARGE SCALE GENOMIC DNA]</scope>
    <source>
        <strain evidence="5 6">V8</strain>
    </source>
</reference>
<evidence type="ECO:0000313" key="6">
    <source>
        <dbReference type="Proteomes" id="UP000243807"/>
    </source>
</evidence>
<accession>A0A1P8UL90</accession>
<dbReference type="STRING" id="1765967.BW247_07965"/>
<dbReference type="EC" id="2.7.7.65" evidence="2"/>
<dbReference type="NCBIfam" id="TIGR00254">
    <property type="entry name" value="GGDEF"/>
    <property type="match status" value="1"/>
</dbReference>
<dbReference type="GO" id="GO:0052621">
    <property type="term" value="F:diguanylate cyclase activity"/>
    <property type="evidence" value="ECO:0007669"/>
    <property type="project" value="UniProtKB-EC"/>
</dbReference>
<dbReference type="GO" id="GO:0043709">
    <property type="term" value="P:cell adhesion involved in single-species biofilm formation"/>
    <property type="evidence" value="ECO:0007669"/>
    <property type="project" value="TreeGrafter"/>
</dbReference>
<evidence type="ECO:0000256" key="2">
    <source>
        <dbReference type="ARBA" id="ARBA00012528"/>
    </source>
</evidence>
<name>A0A1P8UL90_9GAMM</name>
<dbReference type="EMBL" id="CP019434">
    <property type="protein sequence ID" value="APZ44611.1"/>
    <property type="molecule type" value="Genomic_DNA"/>
</dbReference>
<evidence type="ECO:0000256" key="3">
    <source>
        <dbReference type="ARBA" id="ARBA00034247"/>
    </source>
</evidence>
<dbReference type="InterPro" id="IPR043128">
    <property type="entry name" value="Rev_trsase/Diguanyl_cyclase"/>
</dbReference>
<dbReference type="SMART" id="SM00267">
    <property type="entry name" value="GGDEF"/>
    <property type="match status" value="1"/>
</dbReference>
<dbReference type="GO" id="GO:0005886">
    <property type="term" value="C:plasma membrane"/>
    <property type="evidence" value="ECO:0007669"/>
    <property type="project" value="TreeGrafter"/>
</dbReference>
<dbReference type="PANTHER" id="PTHR45138">
    <property type="entry name" value="REGULATORY COMPONENTS OF SENSORY TRANSDUCTION SYSTEM"/>
    <property type="match status" value="1"/>
</dbReference>
<gene>
    <name evidence="5" type="ORF">BW247_07965</name>
</gene>
<dbReference type="PANTHER" id="PTHR45138:SF9">
    <property type="entry name" value="DIGUANYLATE CYCLASE DGCM-RELATED"/>
    <property type="match status" value="1"/>
</dbReference>
<dbReference type="AlphaFoldDB" id="A0A1P8UL90"/>
<dbReference type="InterPro" id="IPR000160">
    <property type="entry name" value="GGDEF_dom"/>
</dbReference>
<dbReference type="SUPFAM" id="SSF55073">
    <property type="entry name" value="Nucleotide cyclase"/>
    <property type="match status" value="1"/>
</dbReference>
<dbReference type="CDD" id="cd01949">
    <property type="entry name" value="GGDEF"/>
    <property type="match status" value="1"/>
</dbReference>
<comment type="catalytic activity">
    <reaction evidence="3">
        <text>2 GTP = 3',3'-c-di-GMP + 2 diphosphate</text>
        <dbReference type="Rhea" id="RHEA:24898"/>
        <dbReference type="ChEBI" id="CHEBI:33019"/>
        <dbReference type="ChEBI" id="CHEBI:37565"/>
        <dbReference type="ChEBI" id="CHEBI:58805"/>
        <dbReference type="EC" id="2.7.7.65"/>
    </reaction>
</comment>
<comment type="cofactor">
    <cofactor evidence="1">
        <name>Mg(2+)</name>
        <dbReference type="ChEBI" id="CHEBI:18420"/>
    </cofactor>
</comment>
<evidence type="ECO:0000256" key="1">
    <source>
        <dbReference type="ARBA" id="ARBA00001946"/>
    </source>
</evidence>
<dbReference type="KEGG" id="afy:BW247_07965"/>
<keyword evidence="6" id="KW-1185">Reference proteome</keyword>
<feature type="domain" description="GGDEF" evidence="4">
    <location>
        <begin position="160"/>
        <end position="293"/>
    </location>
</feature>
<sequence length="304" mass="34376">MNQDKKIPSDTSTFTETANDSGIKLLLRLQQTLDIETLIRYWADFLERDMGIDGFHYRHHEEAIDCHNGHLNRHEVAYTLKLDDRALGEIRFYRARPFSPLDSRRIENLLALLMHPLNNALLYRQALRLAHTDPLTGLCNRSDMDKQLLREISLANREQRPLSLLVADIDSFKVINDRYGHSNGDRILVCVANSLMKSLRDSDLVFRYGGEEFVIVLSGSDGCAAHHTAERLRLAIENLSLTLDDGRQVGTTISIGVSTLNPTDDRASLFNRADAALYQAKQAGRNRIVMLPNLSIREGQGTSH</sequence>
<evidence type="ECO:0000313" key="5">
    <source>
        <dbReference type="EMBL" id="APZ44611.1"/>
    </source>
</evidence>
<dbReference type="PROSITE" id="PS50887">
    <property type="entry name" value="GGDEF"/>
    <property type="match status" value="1"/>
</dbReference>
<dbReference type="Proteomes" id="UP000243807">
    <property type="component" value="Chromosome"/>
</dbReference>